<protein>
    <recommendedName>
        <fullName evidence="5">Universal stress protein</fullName>
    </recommendedName>
</protein>
<gene>
    <name evidence="7" type="ORF">I215_12593</name>
</gene>
<evidence type="ECO:0000313" key="8">
    <source>
        <dbReference type="Proteomes" id="UP000007364"/>
    </source>
</evidence>
<dbReference type="AlphaFoldDB" id="K2PS93"/>
<dbReference type="eggNOG" id="COG0589">
    <property type="taxonomic scope" value="Bacteria"/>
</dbReference>
<dbReference type="GO" id="GO:0005737">
    <property type="term" value="C:cytoplasm"/>
    <property type="evidence" value="ECO:0007669"/>
    <property type="project" value="UniProtKB-SubCell"/>
</dbReference>
<dbReference type="Proteomes" id="UP000007364">
    <property type="component" value="Unassembled WGS sequence"/>
</dbReference>
<accession>K2PS93</accession>
<keyword evidence="4 5" id="KW-0963">Cytoplasm</keyword>
<comment type="subunit">
    <text evidence="3">Homodimer.</text>
</comment>
<dbReference type="PANTHER" id="PTHR46268">
    <property type="entry name" value="STRESS RESPONSE PROTEIN NHAX"/>
    <property type="match status" value="1"/>
</dbReference>
<dbReference type="EMBL" id="AMSG01000022">
    <property type="protein sequence ID" value="EKF54384.1"/>
    <property type="molecule type" value="Genomic_DNA"/>
</dbReference>
<evidence type="ECO:0000256" key="3">
    <source>
        <dbReference type="ARBA" id="ARBA00011738"/>
    </source>
</evidence>
<dbReference type="OrthoDB" id="1440479at2"/>
<comment type="subcellular location">
    <subcellularLocation>
        <location evidence="1 5">Cytoplasm</location>
    </subcellularLocation>
</comment>
<name>K2PS93_9FLAO</name>
<dbReference type="SUPFAM" id="SSF52402">
    <property type="entry name" value="Adenine nucleotide alpha hydrolases-like"/>
    <property type="match status" value="1"/>
</dbReference>
<dbReference type="PANTHER" id="PTHR46268:SF23">
    <property type="entry name" value="UNIVERSAL STRESS PROTEIN A-RELATED"/>
    <property type="match status" value="1"/>
</dbReference>
<keyword evidence="8" id="KW-1185">Reference proteome</keyword>
<evidence type="ECO:0000256" key="2">
    <source>
        <dbReference type="ARBA" id="ARBA00008791"/>
    </source>
</evidence>
<evidence type="ECO:0000313" key="7">
    <source>
        <dbReference type="EMBL" id="EKF54384.1"/>
    </source>
</evidence>
<reference evidence="7 8" key="1">
    <citation type="journal article" date="2012" name="J. Bacteriol.">
        <title>Genome Sequence of Galbibacter marinum Type Strain ck-I2-15.</title>
        <authorList>
            <person name="Lai Q."/>
            <person name="Li C."/>
            <person name="Shao Z."/>
        </authorList>
    </citation>
    <scope>NUCLEOTIDE SEQUENCE [LARGE SCALE GENOMIC DNA]</scope>
    <source>
        <strain evidence="8">ck-I2-15</strain>
    </source>
</reference>
<dbReference type="STRING" id="555500.I215_12593"/>
<dbReference type="InterPro" id="IPR006016">
    <property type="entry name" value="UspA"/>
</dbReference>
<comment type="similarity">
    <text evidence="2 5">Belongs to the universal stress protein A family.</text>
</comment>
<evidence type="ECO:0000256" key="1">
    <source>
        <dbReference type="ARBA" id="ARBA00004496"/>
    </source>
</evidence>
<feature type="domain" description="UspA" evidence="6">
    <location>
        <begin position="1"/>
        <end position="144"/>
    </location>
</feature>
<evidence type="ECO:0000256" key="4">
    <source>
        <dbReference type="ARBA" id="ARBA00022490"/>
    </source>
</evidence>
<dbReference type="RefSeq" id="WP_008992357.1">
    <property type="nucleotide sequence ID" value="NZ_AMSG01000022.1"/>
</dbReference>
<dbReference type="InterPro" id="IPR014729">
    <property type="entry name" value="Rossmann-like_a/b/a_fold"/>
</dbReference>
<proteinExistence type="inferred from homology"/>
<dbReference type="Pfam" id="PF00582">
    <property type="entry name" value="Usp"/>
    <property type="match status" value="1"/>
</dbReference>
<dbReference type="InterPro" id="IPR006015">
    <property type="entry name" value="Universal_stress_UspA"/>
</dbReference>
<comment type="caution">
    <text evidence="7">The sequence shown here is derived from an EMBL/GenBank/DDBJ whole genome shotgun (WGS) entry which is preliminary data.</text>
</comment>
<evidence type="ECO:0000259" key="6">
    <source>
        <dbReference type="Pfam" id="PF00582"/>
    </source>
</evidence>
<evidence type="ECO:0000256" key="5">
    <source>
        <dbReference type="PIRNR" id="PIRNR006276"/>
    </source>
</evidence>
<dbReference type="CDD" id="cd00293">
    <property type="entry name" value="USP-like"/>
    <property type="match status" value="1"/>
</dbReference>
<dbReference type="Gene3D" id="3.40.50.620">
    <property type="entry name" value="HUPs"/>
    <property type="match status" value="1"/>
</dbReference>
<dbReference type="PIRSF" id="PIRSF006276">
    <property type="entry name" value="UspA"/>
    <property type="match status" value="1"/>
</dbReference>
<sequence>MKNILVAIGQTKDAEKLIAQAVKFASYSNGKIWIIHVATPDPDSLIGRESGPQFIYDQRAENRKKEAAFIQNLAQAITQNHNIEAESILVQGAVSKVIREKVDKFNIDLVIAGHRRKDFLYNLFTANNKKDLVDELNVPLLAVPLH</sequence>
<organism evidence="7 8">
    <name type="scientific">Galbibacter marinus</name>
    <dbReference type="NCBI Taxonomy" id="555500"/>
    <lineage>
        <taxon>Bacteria</taxon>
        <taxon>Pseudomonadati</taxon>
        <taxon>Bacteroidota</taxon>
        <taxon>Flavobacteriia</taxon>
        <taxon>Flavobacteriales</taxon>
        <taxon>Flavobacteriaceae</taxon>
        <taxon>Galbibacter</taxon>
    </lineage>
</organism>